<evidence type="ECO:0000256" key="8">
    <source>
        <dbReference type="SAM" id="MobiDB-lite"/>
    </source>
</evidence>
<evidence type="ECO:0000313" key="10">
    <source>
        <dbReference type="Proteomes" id="UP000704762"/>
    </source>
</evidence>
<feature type="transmembrane region" description="Helical" evidence="7">
    <location>
        <begin position="103"/>
        <end position="125"/>
    </location>
</feature>
<dbReference type="InterPro" id="IPR002033">
    <property type="entry name" value="TatC"/>
</dbReference>
<dbReference type="PANTHER" id="PTHR30371">
    <property type="entry name" value="SEC-INDEPENDENT PROTEIN TRANSLOCASE PROTEIN TATC"/>
    <property type="match status" value="1"/>
</dbReference>
<dbReference type="NCBIfam" id="TIGR00945">
    <property type="entry name" value="tatC"/>
    <property type="match status" value="1"/>
</dbReference>
<proteinExistence type="inferred from homology"/>
<dbReference type="PANTHER" id="PTHR30371:SF0">
    <property type="entry name" value="SEC-INDEPENDENT PROTEIN TRANSLOCASE PROTEIN TATC, CHLOROPLASTIC-RELATED"/>
    <property type="match status" value="1"/>
</dbReference>
<dbReference type="RefSeq" id="WP_338041368.1">
    <property type="nucleotide sequence ID" value="NZ_BAAAQP010000003.1"/>
</dbReference>
<keyword evidence="3 7" id="KW-0653">Protein transport</keyword>
<feature type="transmembrane region" description="Helical" evidence="7">
    <location>
        <begin position="187"/>
        <end position="210"/>
    </location>
</feature>
<dbReference type="EMBL" id="JAFBCF010000001">
    <property type="protein sequence ID" value="MBM7800487.1"/>
    <property type="molecule type" value="Genomic_DNA"/>
</dbReference>
<keyword evidence="2 7" id="KW-0812">Transmembrane</keyword>
<evidence type="ECO:0000256" key="4">
    <source>
        <dbReference type="ARBA" id="ARBA00022989"/>
    </source>
</evidence>
<comment type="caution">
    <text evidence="9">The sequence shown here is derived from an EMBL/GenBank/DDBJ whole genome shotgun (WGS) entry which is preliminary data.</text>
</comment>
<feature type="transmembrane region" description="Helical" evidence="7">
    <location>
        <begin position="247"/>
        <end position="267"/>
    </location>
</feature>
<evidence type="ECO:0000256" key="5">
    <source>
        <dbReference type="ARBA" id="ARBA00023010"/>
    </source>
</evidence>
<feature type="region of interest" description="Disordered" evidence="8">
    <location>
        <begin position="299"/>
        <end position="319"/>
    </location>
</feature>
<feature type="transmembrane region" description="Helical" evidence="7">
    <location>
        <begin position="222"/>
        <end position="241"/>
    </location>
</feature>
<evidence type="ECO:0000256" key="2">
    <source>
        <dbReference type="ARBA" id="ARBA00022692"/>
    </source>
</evidence>
<keyword evidence="4 7" id="KW-1133">Transmembrane helix</keyword>
<keyword evidence="7" id="KW-1003">Cell membrane</keyword>
<evidence type="ECO:0000256" key="3">
    <source>
        <dbReference type="ARBA" id="ARBA00022927"/>
    </source>
</evidence>
<dbReference type="PRINTS" id="PR01840">
    <property type="entry name" value="TATCFAMILY"/>
</dbReference>
<feature type="transmembrane region" description="Helical" evidence="7">
    <location>
        <begin position="137"/>
        <end position="158"/>
    </location>
</feature>
<evidence type="ECO:0000256" key="7">
    <source>
        <dbReference type="HAMAP-Rule" id="MF_00902"/>
    </source>
</evidence>
<protein>
    <recommendedName>
        <fullName evidence="7">Sec-independent protein translocase protein TatC</fullName>
    </recommendedName>
</protein>
<keyword evidence="5 7" id="KW-0811">Translocation</keyword>
<evidence type="ECO:0000256" key="6">
    <source>
        <dbReference type="ARBA" id="ARBA00023136"/>
    </source>
</evidence>
<comment type="subunit">
    <text evidence="7">The Tat system comprises two distinct complexes: a TatABC complex, containing multiple copies of TatA, TatB and TatC subunits, and a separate TatA complex, containing only TatA subunits. Substrates initially bind to the TatABC complex, which probably triggers association of the separate TatA complex to form the active translocon.</text>
</comment>
<name>A0ABS2RPI5_9ACTN</name>
<accession>A0ABS2RPI5</accession>
<keyword evidence="7" id="KW-0813">Transport</keyword>
<evidence type="ECO:0000313" key="9">
    <source>
        <dbReference type="EMBL" id="MBM7800487.1"/>
    </source>
</evidence>
<evidence type="ECO:0000256" key="1">
    <source>
        <dbReference type="ARBA" id="ARBA00004141"/>
    </source>
</evidence>
<keyword evidence="10" id="KW-1185">Reference proteome</keyword>
<feature type="transmembrane region" description="Helical" evidence="7">
    <location>
        <begin position="41"/>
        <end position="62"/>
    </location>
</feature>
<dbReference type="Proteomes" id="UP000704762">
    <property type="component" value="Unassembled WGS sequence"/>
</dbReference>
<comment type="similarity">
    <text evidence="7">Belongs to the TatC family.</text>
</comment>
<comment type="function">
    <text evidence="7">Part of the twin-arginine translocation (Tat) system that transports large folded proteins containing a characteristic twin-arginine motif in their signal peptide across membranes. Together with TatB, TatC is part of a receptor directly interacting with Tat signal peptides.</text>
</comment>
<feature type="compositionally biased region" description="Polar residues" evidence="8">
    <location>
        <begin position="303"/>
        <end position="312"/>
    </location>
</feature>
<reference evidence="9 10" key="1">
    <citation type="submission" date="2021-01" db="EMBL/GenBank/DDBJ databases">
        <title>Sequencing the genomes of 1000 actinobacteria strains.</title>
        <authorList>
            <person name="Klenk H.-P."/>
        </authorList>
    </citation>
    <scope>NUCLEOTIDE SEQUENCE [LARGE SCALE GENOMIC DNA]</scope>
    <source>
        <strain evidence="9 10">DSM 18662</strain>
    </source>
</reference>
<organism evidence="9 10">
    <name type="scientific">Microlunatus panaciterrae</name>
    <dbReference type="NCBI Taxonomy" id="400768"/>
    <lineage>
        <taxon>Bacteria</taxon>
        <taxon>Bacillati</taxon>
        <taxon>Actinomycetota</taxon>
        <taxon>Actinomycetes</taxon>
        <taxon>Propionibacteriales</taxon>
        <taxon>Propionibacteriaceae</taxon>
        <taxon>Microlunatus</taxon>
    </lineage>
</organism>
<comment type="subcellular location">
    <subcellularLocation>
        <location evidence="7">Cell membrane</location>
        <topology evidence="7">Multi-pass membrane protein</topology>
    </subcellularLocation>
    <subcellularLocation>
        <location evidence="1">Membrane</location>
        <topology evidence="1">Multi-pass membrane protein</topology>
    </subcellularLocation>
</comment>
<gene>
    <name evidence="7" type="primary">tatC</name>
    <name evidence="9" type="ORF">JOE57_003408</name>
</gene>
<sequence>MPLTLRGRPIHFSLKWLKPPPLPPDGNMTLFEHLRELRYRLVVASLAILVGTIIGFVFYEWLFQLLLEPYSTAIALIKEKRPDINASIVIGSVSKPFTLSLKVSLIAGLVLSGPVWLYQLWAFIVPGLLAKEKKWTLIFVGIASPLFAAGIALGYYVMPKGIAVMIGFTPAGAAITNLQDVSEFLTFLIRVMLVFGLAFEIPLFVLMLNIMGVVKAVQLSKYRSYVIFGVFVFAAVATPSVDPVSMLLLALPMTVLFILSEVIAHILDRRKARRAVDSDGELVLRGSVDDDVALQKLSESDDTQVNGNSSAKVNGAAAGDSMADAMGFKKKIDEQG</sequence>
<keyword evidence="6 7" id="KW-0472">Membrane</keyword>
<dbReference type="Pfam" id="PF00902">
    <property type="entry name" value="TatC"/>
    <property type="match status" value="1"/>
</dbReference>
<dbReference type="HAMAP" id="MF_00902">
    <property type="entry name" value="TatC"/>
    <property type="match status" value="1"/>
</dbReference>